<dbReference type="OrthoDB" id="2472687at2"/>
<evidence type="ECO:0000313" key="1">
    <source>
        <dbReference type="EMBL" id="RNB87816.1"/>
    </source>
</evidence>
<protein>
    <submittedName>
        <fullName evidence="1">Uncharacterized protein</fullName>
    </submittedName>
</protein>
<dbReference type="AlphaFoldDB" id="A0A3M8DIG9"/>
<comment type="caution">
    <text evidence="1">The sequence shown here is derived from an EMBL/GenBank/DDBJ whole genome shotgun (WGS) entry which is preliminary data.</text>
</comment>
<dbReference type="Proteomes" id="UP000271031">
    <property type="component" value="Unassembled WGS sequence"/>
</dbReference>
<evidence type="ECO:0000313" key="2">
    <source>
        <dbReference type="Proteomes" id="UP000271031"/>
    </source>
</evidence>
<gene>
    <name evidence="1" type="ORF">EDM56_13400</name>
</gene>
<dbReference type="RefSeq" id="WP_122918421.1">
    <property type="nucleotide sequence ID" value="NZ_RHHQ01000010.1"/>
</dbReference>
<sequence length="72" mass="8419">MSTTELRLEKSFEKRVLRTLQANFRRNNPVLLRESLWANGLSHEQVDVVMSLLERDQTVSEIMEALREQGAF</sequence>
<proteinExistence type="predicted"/>
<reference evidence="1 2" key="1">
    <citation type="submission" date="2018-10" db="EMBL/GenBank/DDBJ databases">
        <title>Phylogenomics of Brevibacillus.</title>
        <authorList>
            <person name="Dunlap C."/>
        </authorList>
    </citation>
    <scope>NUCLEOTIDE SEQUENCE [LARGE SCALE GENOMIC DNA]</scope>
    <source>
        <strain evidence="1 2">JCM 15716</strain>
    </source>
</reference>
<dbReference type="EMBL" id="RHHQ01000010">
    <property type="protein sequence ID" value="RNB87816.1"/>
    <property type="molecule type" value="Genomic_DNA"/>
</dbReference>
<name>A0A3M8DIG9_9BACL</name>
<keyword evidence="2" id="KW-1185">Reference proteome</keyword>
<organism evidence="1 2">
    <name type="scientific">Brevibacillus fluminis</name>
    <dbReference type="NCBI Taxonomy" id="511487"/>
    <lineage>
        <taxon>Bacteria</taxon>
        <taxon>Bacillati</taxon>
        <taxon>Bacillota</taxon>
        <taxon>Bacilli</taxon>
        <taxon>Bacillales</taxon>
        <taxon>Paenibacillaceae</taxon>
        <taxon>Brevibacillus</taxon>
    </lineage>
</organism>
<accession>A0A3M8DIG9</accession>